<dbReference type="Proteomes" id="UP001189429">
    <property type="component" value="Unassembled WGS sequence"/>
</dbReference>
<feature type="compositionally biased region" description="Basic residues" evidence="1">
    <location>
        <begin position="239"/>
        <end position="263"/>
    </location>
</feature>
<feature type="region of interest" description="Disordered" evidence="1">
    <location>
        <begin position="87"/>
        <end position="184"/>
    </location>
</feature>
<dbReference type="EMBL" id="CAUYUJ010000001">
    <property type="protein sequence ID" value="CAK0788076.1"/>
    <property type="molecule type" value="Genomic_DNA"/>
</dbReference>
<gene>
    <name evidence="2" type="ORF">PCOR1329_LOCUS45</name>
</gene>
<proteinExistence type="predicted"/>
<feature type="compositionally biased region" description="Basic and acidic residues" evidence="1">
    <location>
        <begin position="54"/>
        <end position="70"/>
    </location>
</feature>
<name>A0ABN9PDB4_9DINO</name>
<feature type="compositionally biased region" description="Low complexity" evidence="1">
    <location>
        <begin position="227"/>
        <end position="236"/>
    </location>
</feature>
<comment type="caution">
    <text evidence="2">The sequence shown here is derived from an EMBL/GenBank/DDBJ whole genome shotgun (WGS) entry which is preliminary data.</text>
</comment>
<feature type="compositionally biased region" description="Basic and acidic residues" evidence="1">
    <location>
        <begin position="38"/>
        <end position="47"/>
    </location>
</feature>
<feature type="region of interest" description="Disordered" evidence="1">
    <location>
        <begin position="207"/>
        <end position="269"/>
    </location>
</feature>
<accession>A0ABN9PDB4</accession>
<feature type="compositionally biased region" description="Basic and acidic residues" evidence="1">
    <location>
        <begin position="95"/>
        <end position="119"/>
    </location>
</feature>
<sequence length="269" mass="29971">MSLELVGLHAMSKAIQYRVLIKCEAIDLELHDLEQRTTGTHDHEKAYESAASELAREHNRTEELEAQVGERDKKVEALRAAVARAQAAAQSDGTELARERSRAAQLEAELKQQKTKAEAELNQQRRSVSMLGAEISREQHSLAEQKAEADRERARAERELGQQKARAEAERSQRARAEADLDQQKRSAALLGAELSRERRALAEQKELRAADIKVALDGARAPRPPTGSSSPSWPGTPRPRRRPPGATARRSKLFRPRPRRRPPSCPGA</sequence>
<keyword evidence="3" id="KW-1185">Reference proteome</keyword>
<feature type="compositionally biased region" description="Basic and acidic residues" evidence="1">
    <location>
        <begin position="135"/>
        <end position="184"/>
    </location>
</feature>
<evidence type="ECO:0000313" key="2">
    <source>
        <dbReference type="EMBL" id="CAK0788076.1"/>
    </source>
</evidence>
<reference evidence="2" key="1">
    <citation type="submission" date="2023-10" db="EMBL/GenBank/DDBJ databases">
        <authorList>
            <person name="Chen Y."/>
            <person name="Shah S."/>
            <person name="Dougan E. K."/>
            <person name="Thang M."/>
            <person name="Chan C."/>
        </authorList>
    </citation>
    <scope>NUCLEOTIDE SEQUENCE [LARGE SCALE GENOMIC DNA]</scope>
</reference>
<evidence type="ECO:0000313" key="3">
    <source>
        <dbReference type="Proteomes" id="UP001189429"/>
    </source>
</evidence>
<organism evidence="2 3">
    <name type="scientific">Prorocentrum cordatum</name>
    <dbReference type="NCBI Taxonomy" id="2364126"/>
    <lineage>
        <taxon>Eukaryota</taxon>
        <taxon>Sar</taxon>
        <taxon>Alveolata</taxon>
        <taxon>Dinophyceae</taxon>
        <taxon>Prorocentrales</taxon>
        <taxon>Prorocentraceae</taxon>
        <taxon>Prorocentrum</taxon>
    </lineage>
</organism>
<protein>
    <submittedName>
        <fullName evidence="2">Uncharacterized protein</fullName>
    </submittedName>
</protein>
<evidence type="ECO:0000256" key="1">
    <source>
        <dbReference type="SAM" id="MobiDB-lite"/>
    </source>
</evidence>
<feature type="region of interest" description="Disordered" evidence="1">
    <location>
        <begin position="38"/>
        <end position="70"/>
    </location>
</feature>